<dbReference type="RefSeq" id="XP_026485888.2">
    <property type="nucleotide sequence ID" value="XM_026630103.2"/>
</dbReference>
<feature type="transmembrane region" description="Helical" evidence="5">
    <location>
        <begin position="9"/>
        <end position="34"/>
    </location>
</feature>
<accession>A0A8B8HM07</accession>
<dbReference type="Proteomes" id="UP001652626">
    <property type="component" value="Chromosome 6"/>
</dbReference>
<dbReference type="SUPFAM" id="SSF48652">
    <property type="entry name" value="Tetraspanin"/>
    <property type="match status" value="1"/>
</dbReference>
<feature type="transmembrane region" description="Helical" evidence="5">
    <location>
        <begin position="85"/>
        <end position="109"/>
    </location>
</feature>
<reference evidence="7" key="1">
    <citation type="submission" date="2025-08" db="UniProtKB">
        <authorList>
            <consortium name="RefSeq"/>
        </authorList>
    </citation>
    <scope>IDENTIFICATION</scope>
    <source>
        <tissue evidence="7">Whole body</tissue>
    </source>
</reference>
<comment type="subcellular location">
    <subcellularLocation>
        <location evidence="1">Membrane</location>
        <topology evidence="1">Multi-pass membrane protein</topology>
    </subcellularLocation>
</comment>
<dbReference type="OrthoDB" id="9836210at2759"/>
<dbReference type="AlphaFoldDB" id="A0A8B8HM07"/>
<name>A0A8B8HM07_VANTA</name>
<protein>
    <submittedName>
        <fullName evidence="7">RDS/peripherin-like protein xRDS35</fullName>
    </submittedName>
</protein>
<feature type="transmembrane region" description="Helical" evidence="5">
    <location>
        <begin position="46"/>
        <end position="64"/>
    </location>
</feature>
<evidence type="ECO:0000256" key="3">
    <source>
        <dbReference type="ARBA" id="ARBA00022989"/>
    </source>
</evidence>
<evidence type="ECO:0000313" key="7">
    <source>
        <dbReference type="RefSeq" id="XP_026485888.2"/>
    </source>
</evidence>
<keyword evidence="2 5" id="KW-0812">Transmembrane</keyword>
<evidence type="ECO:0000256" key="2">
    <source>
        <dbReference type="ARBA" id="ARBA00022692"/>
    </source>
</evidence>
<gene>
    <name evidence="7" type="primary">LOC113393293</name>
</gene>
<dbReference type="GO" id="GO:0016020">
    <property type="term" value="C:membrane"/>
    <property type="evidence" value="ECO:0007669"/>
    <property type="project" value="UniProtKB-SubCell"/>
</dbReference>
<keyword evidence="3 5" id="KW-1133">Transmembrane helix</keyword>
<keyword evidence="4 5" id="KW-0472">Membrane</keyword>
<dbReference type="Gene3D" id="1.10.1450.10">
    <property type="entry name" value="Tetraspanin"/>
    <property type="match status" value="1"/>
</dbReference>
<organism evidence="6 7">
    <name type="scientific">Vanessa tameamea</name>
    <name type="common">Kamehameha butterfly</name>
    <dbReference type="NCBI Taxonomy" id="334116"/>
    <lineage>
        <taxon>Eukaryota</taxon>
        <taxon>Metazoa</taxon>
        <taxon>Ecdysozoa</taxon>
        <taxon>Arthropoda</taxon>
        <taxon>Hexapoda</taxon>
        <taxon>Insecta</taxon>
        <taxon>Pterygota</taxon>
        <taxon>Neoptera</taxon>
        <taxon>Endopterygota</taxon>
        <taxon>Lepidoptera</taxon>
        <taxon>Glossata</taxon>
        <taxon>Ditrysia</taxon>
        <taxon>Papilionoidea</taxon>
        <taxon>Nymphalidae</taxon>
        <taxon>Nymphalinae</taxon>
        <taxon>Vanessa</taxon>
    </lineage>
</organism>
<evidence type="ECO:0000256" key="5">
    <source>
        <dbReference type="SAM" id="Phobius"/>
    </source>
</evidence>
<evidence type="ECO:0000256" key="4">
    <source>
        <dbReference type="ARBA" id="ARBA00023136"/>
    </source>
</evidence>
<dbReference type="InterPro" id="IPR008952">
    <property type="entry name" value="Tetraspanin_EC2_sf"/>
</dbReference>
<dbReference type="GeneID" id="113393293"/>
<dbReference type="InterPro" id="IPR018499">
    <property type="entry name" value="Tetraspanin/Peripherin"/>
</dbReference>
<evidence type="ECO:0000256" key="1">
    <source>
        <dbReference type="ARBA" id="ARBA00004141"/>
    </source>
</evidence>
<keyword evidence="6" id="KW-1185">Reference proteome</keyword>
<dbReference type="Pfam" id="PF00335">
    <property type="entry name" value="Tetraspanin"/>
    <property type="match status" value="1"/>
</dbReference>
<dbReference type="OMA" id="LSCCKSG"/>
<feature type="transmembrane region" description="Helical" evidence="5">
    <location>
        <begin position="223"/>
        <end position="245"/>
    </location>
</feature>
<proteinExistence type="predicted"/>
<sequence length="303" mass="34895">MNQRLNSPIVIWISLVLWLISVLAILWSLILFFYVGDILFFTGTDIVNAVVLLIAIIMLPPNFYQLHAIAHGNKIEYKANVFCCRLWTCIAWVIILNIVGIIVCIQRIFSCQEVTSSYLTNSIRQYRTVPKHRQFIDKLQWSLGCCGLKSYKDWFSQDWHDKIRDYEWISTNDRNTNTIKSVETDSVPFSCCKSGSCVSSYLKELGNHSINTRGCSNIVHNCIIVSIIMHLVMFITVILLEILLLKHIMHKEDEVSGFKKITNKFNISHIMSVNDNFEVSSDSYILNEEDSEIDSSNAYCDEK</sequence>
<evidence type="ECO:0000313" key="6">
    <source>
        <dbReference type="Proteomes" id="UP001652626"/>
    </source>
</evidence>